<feature type="domain" description="PX" evidence="10">
    <location>
        <begin position="245"/>
        <end position="351"/>
    </location>
</feature>
<keyword evidence="8" id="KW-0472">Membrane</keyword>
<accession>A0A8H5CYC6</accession>
<protein>
    <recommendedName>
        <fullName evidence="4">Sorting nexin MVP1</fullName>
    </recommendedName>
</protein>
<dbReference type="SUPFAM" id="SSF64268">
    <property type="entry name" value="PX domain"/>
    <property type="match status" value="1"/>
</dbReference>
<feature type="region of interest" description="Disordered" evidence="9">
    <location>
        <begin position="1"/>
        <end position="21"/>
    </location>
</feature>
<dbReference type="SUPFAM" id="SSF47473">
    <property type="entry name" value="EF-hand"/>
    <property type="match status" value="1"/>
</dbReference>
<dbReference type="Gene3D" id="3.30.1520.10">
    <property type="entry name" value="Phox-like domain"/>
    <property type="match status" value="1"/>
</dbReference>
<comment type="similarity">
    <text evidence="3">Belongs to the sorting nexin family.</text>
</comment>
<dbReference type="GO" id="GO:0005768">
    <property type="term" value="C:endosome"/>
    <property type="evidence" value="ECO:0007669"/>
    <property type="project" value="TreeGrafter"/>
</dbReference>
<evidence type="ECO:0000256" key="2">
    <source>
        <dbReference type="ARBA" id="ARBA00004496"/>
    </source>
</evidence>
<dbReference type="OrthoDB" id="10064318at2759"/>
<dbReference type="InterPro" id="IPR045734">
    <property type="entry name" value="Snx8_BAR_dom"/>
</dbReference>
<dbReference type="InterPro" id="IPR000261">
    <property type="entry name" value="EH_dom"/>
</dbReference>
<dbReference type="SMART" id="SM00027">
    <property type="entry name" value="EH"/>
    <property type="match status" value="1"/>
</dbReference>
<evidence type="ECO:0000259" key="10">
    <source>
        <dbReference type="PROSITE" id="PS50195"/>
    </source>
</evidence>
<reference evidence="11 12" key="1">
    <citation type="journal article" date="2020" name="ISME J.">
        <title>Uncovering the hidden diversity of litter-decomposition mechanisms in mushroom-forming fungi.</title>
        <authorList>
            <person name="Floudas D."/>
            <person name="Bentzer J."/>
            <person name="Ahren D."/>
            <person name="Johansson T."/>
            <person name="Persson P."/>
            <person name="Tunlid A."/>
        </authorList>
    </citation>
    <scope>NUCLEOTIDE SEQUENCE [LARGE SCALE GENOMIC DNA]</scope>
    <source>
        <strain evidence="11 12">CBS 291.85</strain>
    </source>
</reference>
<feature type="compositionally biased region" description="Low complexity" evidence="9">
    <location>
        <begin position="152"/>
        <end position="165"/>
    </location>
</feature>
<proteinExistence type="inferred from homology"/>
<evidence type="ECO:0000256" key="6">
    <source>
        <dbReference type="ARBA" id="ARBA00022490"/>
    </source>
</evidence>
<dbReference type="PANTHER" id="PTHR47554:SF1">
    <property type="entry name" value="SORTING NEXIN MVP1"/>
    <property type="match status" value="1"/>
</dbReference>
<comment type="caution">
    <text evidence="11">The sequence shown here is derived from an EMBL/GenBank/DDBJ whole genome shotgun (WGS) entry which is preliminary data.</text>
</comment>
<organism evidence="11 12">
    <name type="scientific">Tetrapyrgos nigripes</name>
    <dbReference type="NCBI Taxonomy" id="182062"/>
    <lineage>
        <taxon>Eukaryota</taxon>
        <taxon>Fungi</taxon>
        <taxon>Dikarya</taxon>
        <taxon>Basidiomycota</taxon>
        <taxon>Agaricomycotina</taxon>
        <taxon>Agaricomycetes</taxon>
        <taxon>Agaricomycetidae</taxon>
        <taxon>Agaricales</taxon>
        <taxon>Marasmiineae</taxon>
        <taxon>Marasmiaceae</taxon>
        <taxon>Tetrapyrgos</taxon>
    </lineage>
</organism>
<dbReference type="Pfam" id="PF19566">
    <property type="entry name" value="Snx8_BAR_dom"/>
    <property type="match status" value="1"/>
</dbReference>
<keyword evidence="6" id="KW-0963">Cytoplasm</keyword>
<evidence type="ECO:0000256" key="3">
    <source>
        <dbReference type="ARBA" id="ARBA00010883"/>
    </source>
</evidence>
<dbReference type="Pfam" id="PF00787">
    <property type="entry name" value="PX"/>
    <property type="match status" value="1"/>
</dbReference>
<keyword evidence="7" id="KW-0653">Protein transport</keyword>
<dbReference type="Proteomes" id="UP000559256">
    <property type="component" value="Unassembled WGS sequence"/>
</dbReference>
<dbReference type="SMART" id="SM00312">
    <property type="entry name" value="PX"/>
    <property type="match status" value="1"/>
</dbReference>
<name>A0A8H5CYC6_9AGAR</name>
<dbReference type="InterPro" id="IPR036871">
    <property type="entry name" value="PX_dom_sf"/>
</dbReference>
<evidence type="ECO:0000256" key="4">
    <source>
        <dbReference type="ARBA" id="ARBA00014268"/>
    </source>
</evidence>
<dbReference type="CDD" id="cd07597">
    <property type="entry name" value="BAR_SNX8"/>
    <property type="match status" value="1"/>
</dbReference>
<evidence type="ECO:0000313" key="11">
    <source>
        <dbReference type="EMBL" id="KAF5350195.1"/>
    </source>
</evidence>
<feature type="compositionally biased region" description="Polar residues" evidence="9">
    <location>
        <begin position="1"/>
        <end position="15"/>
    </location>
</feature>
<dbReference type="Gene3D" id="1.10.238.10">
    <property type="entry name" value="EF-hand"/>
    <property type="match status" value="1"/>
</dbReference>
<evidence type="ECO:0000256" key="8">
    <source>
        <dbReference type="ARBA" id="ARBA00023136"/>
    </source>
</evidence>
<dbReference type="PANTHER" id="PTHR47554">
    <property type="entry name" value="SORTING NEXIN MVP1"/>
    <property type="match status" value="1"/>
</dbReference>
<feature type="region of interest" description="Disordered" evidence="9">
    <location>
        <begin position="150"/>
        <end position="232"/>
    </location>
</feature>
<dbReference type="GO" id="GO:0032266">
    <property type="term" value="F:phosphatidylinositol-3-phosphate binding"/>
    <property type="evidence" value="ECO:0007669"/>
    <property type="project" value="TreeGrafter"/>
</dbReference>
<evidence type="ECO:0000256" key="5">
    <source>
        <dbReference type="ARBA" id="ARBA00022448"/>
    </source>
</evidence>
<dbReference type="PROSITE" id="PS50195">
    <property type="entry name" value="PX"/>
    <property type="match status" value="1"/>
</dbReference>
<evidence type="ECO:0000313" key="12">
    <source>
        <dbReference type="Proteomes" id="UP000559256"/>
    </source>
</evidence>
<dbReference type="EMBL" id="JAACJM010000076">
    <property type="protein sequence ID" value="KAF5350195.1"/>
    <property type="molecule type" value="Genomic_DNA"/>
</dbReference>
<keyword evidence="12" id="KW-1185">Reference proteome</keyword>
<sequence>MFNSPRQTQRYQASSAAPFGASFVDDNPLAASVYDSLDPWSNQPSPSATPAPSVSTVFSSVITDATVPSVYDRAFSAVDPTGSGETSVNSLSRVLATSSLPASTIDKIVNLVSSRPRVSKLEFFVALALVALAQSGKDVSVEQVAALSSQNELPEPSLDLDSLPPTNSTFSPAPSYSQISNNNVRAPAPQYSSDDPWNTATRVVNPPISGPSTLSGFEGPVRGNTTASIPSTLAGSGLPKEWWKKQETVNVSILGQQGFILNRYTVYQITTERGSPVTRRYSEFVFLWDVLTRRYPFRLFPALPPKRIGPDDHFLEQRRRGLARCLNYVINHPVIKSDGVLTIFLTTASFENWRKNTSISLDEESASKRVDRVEEMSIPSDLEEKIAVIRRRINPLIEQWQRICILAERIIKRREAAAVRSSPSPLRRAYNPAHLVLPLFSSLSDSASITSSRSLPASETSRNGMSQSMSQSMLGSAFGFGNLVDGAGDDDQGDLSRLTITLRAVIEVGDPCWRGDECELSSGVRLGLGQVAAHCQRHSEISELRTRTLLDTTLEALKSQRDLYIAVRDLFIRHDRLSLDQVERLKKRVETTSLKLDGIKSVQKDGWQDEADKLVAAIEKDQATIAAQLSRRVFIRACIWHELRVVLHNRENTLITATVHSFAREEQQYAETVMNNWVSLGEGVEEMPLE</sequence>
<dbReference type="InterPro" id="IPR001683">
    <property type="entry name" value="PX_dom"/>
</dbReference>
<dbReference type="InterPro" id="IPR028662">
    <property type="entry name" value="SNX8/Mvp1"/>
</dbReference>
<dbReference type="InterPro" id="IPR011992">
    <property type="entry name" value="EF-hand-dom_pair"/>
</dbReference>
<dbReference type="AlphaFoldDB" id="A0A8H5CYC6"/>
<feature type="compositionally biased region" description="Polar residues" evidence="9">
    <location>
        <begin position="223"/>
        <end position="232"/>
    </location>
</feature>
<evidence type="ECO:0000256" key="7">
    <source>
        <dbReference type="ARBA" id="ARBA00022927"/>
    </source>
</evidence>
<feature type="compositionally biased region" description="Polar residues" evidence="9">
    <location>
        <begin position="166"/>
        <end position="202"/>
    </location>
</feature>
<dbReference type="GO" id="GO:0042147">
    <property type="term" value="P:retrograde transport, endosome to Golgi"/>
    <property type="evidence" value="ECO:0007669"/>
    <property type="project" value="InterPro"/>
</dbReference>
<keyword evidence="5" id="KW-0813">Transport</keyword>
<dbReference type="GO" id="GO:0005829">
    <property type="term" value="C:cytosol"/>
    <property type="evidence" value="ECO:0007669"/>
    <property type="project" value="GOC"/>
</dbReference>
<dbReference type="GO" id="GO:0006623">
    <property type="term" value="P:protein targeting to vacuole"/>
    <property type="evidence" value="ECO:0007669"/>
    <property type="project" value="TreeGrafter"/>
</dbReference>
<dbReference type="GO" id="GO:0016020">
    <property type="term" value="C:membrane"/>
    <property type="evidence" value="ECO:0007669"/>
    <property type="project" value="UniProtKB-SubCell"/>
</dbReference>
<comment type="subcellular location">
    <subcellularLocation>
        <location evidence="2">Cytoplasm</location>
    </subcellularLocation>
    <subcellularLocation>
        <location evidence="1">Membrane</location>
        <topology evidence="1">Peripheral membrane protein</topology>
        <orientation evidence="1">Cytoplasmic side</orientation>
    </subcellularLocation>
</comment>
<evidence type="ECO:0000256" key="1">
    <source>
        <dbReference type="ARBA" id="ARBA00004287"/>
    </source>
</evidence>
<evidence type="ECO:0000256" key="9">
    <source>
        <dbReference type="SAM" id="MobiDB-lite"/>
    </source>
</evidence>
<gene>
    <name evidence="11" type="ORF">D9758_007820</name>
</gene>